<evidence type="ECO:0008006" key="5">
    <source>
        <dbReference type="Google" id="ProtNLM"/>
    </source>
</evidence>
<dbReference type="AlphaFoldDB" id="A0A0G0MPG0"/>
<evidence type="ECO:0000313" key="4">
    <source>
        <dbReference type="Proteomes" id="UP000034235"/>
    </source>
</evidence>
<feature type="transmembrane region" description="Helical" evidence="1">
    <location>
        <begin position="163"/>
        <end position="181"/>
    </location>
</feature>
<sequence>MKLLVSIYLSFLILVSPAFVYADEQTQNIYYEGKILRVIEEKELDLGKEQIYQKLEVNIVNKDKAGQTVVIENGNLPMANVVQYKAGDWVVILASKDFEGKDVFYVTDYVRRNSLKILTALFLILVAFIGKKRGLSSVLGMVVSFLILFTFVLPQLLNGSNPTLVSLLAAAILVPITFYLSHGFNKKTNVAVFSTFLTLLITVILANLFISGSKISGFASEEAAFLQVAKAGTLNIRGLLLAGIIISAIGILDDITVSQAAVVSKLKETQEKLKFKDLFEKGMSVGRDHIASMVNTLILVYVGAALPLLLLFVNNPHPFSEVVNYEIVSEEIVRTLVGSIGLVLAVPITTFLASIYFSNESKSHDT</sequence>
<organism evidence="3 4">
    <name type="scientific">Candidatus Daviesbacteria bacterium GW2011_GWA2_38_24</name>
    <dbReference type="NCBI Taxonomy" id="1618422"/>
    <lineage>
        <taxon>Bacteria</taxon>
        <taxon>Candidatus Daviesiibacteriota</taxon>
    </lineage>
</organism>
<evidence type="ECO:0000313" key="3">
    <source>
        <dbReference type="EMBL" id="KKQ66786.1"/>
    </source>
</evidence>
<dbReference type="PANTHER" id="PTHR41771">
    <property type="entry name" value="MEMBRANE PROTEIN-RELATED"/>
    <property type="match status" value="1"/>
</dbReference>
<dbReference type="PANTHER" id="PTHR41771:SF1">
    <property type="entry name" value="MEMBRANE PROTEIN"/>
    <property type="match status" value="1"/>
</dbReference>
<feature type="chain" id="PRO_5002533537" description="YibE/F family protein" evidence="2">
    <location>
        <begin position="23"/>
        <end position="366"/>
    </location>
</feature>
<comment type="caution">
    <text evidence="3">The sequence shown here is derived from an EMBL/GenBank/DDBJ whole genome shotgun (WGS) entry which is preliminary data.</text>
</comment>
<keyword evidence="1" id="KW-0812">Transmembrane</keyword>
<feature type="transmembrane region" description="Helical" evidence="1">
    <location>
        <begin position="332"/>
        <end position="357"/>
    </location>
</feature>
<protein>
    <recommendedName>
        <fullName evidence="5">YibE/F family protein</fullName>
    </recommendedName>
</protein>
<dbReference type="Proteomes" id="UP000034235">
    <property type="component" value="Unassembled WGS sequence"/>
</dbReference>
<gene>
    <name evidence="3" type="ORF">US86_C0003G0029</name>
</gene>
<feature type="transmembrane region" description="Helical" evidence="1">
    <location>
        <begin position="290"/>
        <end position="312"/>
    </location>
</feature>
<reference evidence="3 4" key="1">
    <citation type="journal article" date="2015" name="Nature">
        <title>rRNA introns, odd ribosomes, and small enigmatic genomes across a large radiation of phyla.</title>
        <authorList>
            <person name="Brown C.T."/>
            <person name="Hug L.A."/>
            <person name="Thomas B.C."/>
            <person name="Sharon I."/>
            <person name="Castelle C.J."/>
            <person name="Singh A."/>
            <person name="Wilkins M.J."/>
            <person name="Williams K.H."/>
            <person name="Banfield J.F."/>
        </authorList>
    </citation>
    <scope>NUCLEOTIDE SEQUENCE [LARGE SCALE GENOMIC DNA]</scope>
</reference>
<keyword evidence="1" id="KW-0472">Membrane</keyword>
<evidence type="ECO:0000256" key="1">
    <source>
        <dbReference type="SAM" id="Phobius"/>
    </source>
</evidence>
<keyword evidence="1" id="KW-1133">Transmembrane helix</keyword>
<accession>A0A0G0MPG0</accession>
<dbReference type="PATRIC" id="fig|1618422.5.peg.617"/>
<name>A0A0G0MPG0_9BACT</name>
<feature type="transmembrane region" description="Helical" evidence="1">
    <location>
        <begin position="239"/>
        <end position="263"/>
    </location>
</feature>
<evidence type="ECO:0000256" key="2">
    <source>
        <dbReference type="SAM" id="SignalP"/>
    </source>
</evidence>
<feature type="transmembrane region" description="Helical" evidence="1">
    <location>
        <begin position="137"/>
        <end position="157"/>
    </location>
</feature>
<feature type="transmembrane region" description="Helical" evidence="1">
    <location>
        <begin position="190"/>
        <end position="210"/>
    </location>
</feature>
<dbReference type="InterPro" id="IPR012507">
    <property type="entry name" value="YibE_F"/>
</dbReference>
<dbReference type="Pfam" id="PF07907">
    <property type="entry name" value="YibE_F"/>
    <property type="match status" value="1"/>
</dbReference>
<feature type="signal peptide" evidence="2">
    <location>
        <begin position="1"/>
        <end position="22"/>
    </location>
</feature>
<dbReference type="EMBL" id="LBUP01000003">
    <property type="protein sequence ID" value="KKQ66786.1"/>
    <property type="molecule type" value="Genomic_DNA"/>
</dbReference>
<keyword evidence="2" id="KW-0732">Signal</keyword>
<proteinExistence type="predicted"/>